<feature type="transmembrane region" description="Helical" evidence="1">
    <location>
        <begin position="145"/>
        <end position="164"/>
    </location>
</feature>
<name>A0A1I5A194_9HYPH</name>
<evidence type="ECO:0000313" key="4">
    <source>
        <dbReference type="Proteomes" id="UP000199236"/>
    </source>
</evidence>
<feature type="transmembrane region" description="Helical" evidence="1">
    <location>
        <begin position="12"/>
        <end position="37"/>
    </location>
</feature>
<keyword evidence="1" id="KW-1133">Transmembrane helix</keyword>
<dbReference type="Proteomes" id="UP000199236">
    <property type="component" value="Unassembled WGS sequence"/>
</dbReference>
<keyword evidence="4" id="KW-1185">Reference proteome</keyword>
<evidence type="ECO:0000313" key="3">
    <source>
        <dbReference type="EMBL" id="SFN56113.1"/>
    </source>
</evidence>
<dbReference type="AlphaFoldDB" id="A0A1I5A194"/>
<evidence type="ECO:0000256" key="1">
    <source>
        <dbReference type="SAM" id="Phobius"/>
    </source>
</evidence>
<sequence>MSKPASCPNASPCILSYFMLAISLGGFVYAGLGWMGLQQAQIPDSWQATPGQILESHVESLTQTKANGKPIEMFQPHVRYRYEVDGSFLIGDQLSIHHPARTLRGVAETEIEDLPQGTNVTVHYNPAAPDEAVLRKADTIGPMQALSAGLVIALTSLAIGVISFRRNKQKAS</sequence>
<keyword evidence="1" id="KW-0812">Transmembrane</keyword>
<dbReference type="Pfam" id="PF12158">
    <property type="entry name" value="DUF3592"/>
    <property type="match status" value="1"/>
</dbReference>
<proteinExistence type="predicted"/>
<dbReference type="RefSeq" id="WP_090068136.1">
    <property type="nucleotide sequence ID" value="NZ_FOVR01000001.1"/>
</dbReference>
<feature type="domain" description="DUF3592" evidence="2">
    <location>
        <begin position="49"/>
        <end position="136"/>
    </location>
</feature>
<keyword evidence="1" id="KW-0472">Membrane</keyword>
<gene>
    <name evidence="3" type="ORF">SAMN04488056_101304</name>
</gene>
<reference evidence="3 4" key="1">
    <citation type="submission" date="2016-10" db="EMBL/GenBank/DDBJ databases">
        <authorList>
            <person name="de Groot N.N."/>
        </authorList>
    </citation>
    <scope>NUCLEOTIDE SEQUENCE [LARGE SCALE GENOMIC DNA]</scope>
    <source>
        <strain evidence="3 4">CGMCC 1.9157</strain>
    </source>
</reference>
<dbReference type="EMBL" id="FOVR01000001">
    <property type="protein sequence ID" value="SFN56113.1"/>
    <property type="molecule type" value="Genomic_DNA"/>
</dbReference>
<accession>A0A1I5A194</accession>
<protein>
    <recommendedName>
        <fullName evidence="2">DUF3592 domain-containing protein</fullName>
    </recommendedName>
</protein>
<dbReference type="OrthoDB" id="4750277at2"/>
<organism evidence="3 4">
    <name type="scientific">Cohaesibacter marisflavi</name>
    <dbReference type="NCBI Taxonomy" id="655353"/>
    <lineage>
        <taxon>Bacteria</taxon>
        <taxon>Pseudomonadati</taxon>
        <taxon>Pseudomonadota</taxon>
        <taxon>Alphaproteobacteria</taxon>
        <taxon>Hyphomicrobiales</taxon>
        <taxon>Cohaesibacteraceae</taxon>
    </lineage>
</organism>
<evidence type="ECO:0000259" key="2">
    <source>
        <dbReference type="Pfam" id="PF12158"/>
    </source>
</evidence>
<dbReference type="InterPro" id="IPR021994">
    <property type="entry name" value="DUF3592"/>
</dbReference>